<dbReference type="Proteomes" id="UP000678276">
    <property type="component" value="Unassembled WGS sequence"/>
</dbReference>
<reference evidence="1 2" key="1">
    <citation type="submission" date="2021-04" db="EMBL/GenBank/DDBJ databases">
        <title>Whole genome sequence of Jiella sp. KSK16Y-1.</title>
        <authorList>
            <person name="Tuo L."/>
        </authorList>
    </citation>
    <scope>NUCLEOTIDE SEQUENCE [LARGE SCALE GENOMIC DNA]</scope>
    <source>
        <strain evidence="1 2">KSK16Y-1</strain>
    </source>
</reference>
<keyword evidence="2" id="KW-1185">Reference proteome</keyword>
<evidence type="ECO:0000313" key="2">
    <source>
        <dbReference type="Proteomes" id="UP000678276"/>
    </source>
</evidence>
<name>A0ABS4BBW9_9HYPH</name>
<proteinExistence type="predicted"/>
<comment type="caution">
    <text evidence="1">The sequence shown here is derived from an EMBL/GenBank/DDBJ whole genome shotgun (WGS) entry which is preliminary data.</text>
</comment>
<protein>
    <recommendedName>
        <fullName evidence="3">Rap1a immunity protein domain-containing protein</fullName>
    </recommendedName>
</protein>
<dbReference type="EMBL" id="JAGJCF010000001">
    <property type="protein sequence ID" value="MBP0614244.1"/>
    <property type="molecule type" value="Genomic_DNA"/>
</dbReference>
<evidence type="ECO:0008006" key="3">
    <source>
        <dbReference type="Google" id="ProtNLM"/>
    </source>
</evidence>
<evidence type="ECO:0000313" key="1">
    <source>
        <dbReference type="EMBL" id="MBP0614244.1"/>
    </source>
</evidence>
<sequence>MGGAAQADTAMTAGVVLDNMQSREVGAYTSGILEGLMYHTALQAGGESPRVQCMYDWYYADNEKAVRQVMSAYSNYRDKYPAAIIYALIKRECGAE</sequence>
<organism evidence="1 2">
    <name type="scientific">Jiella mangrovi</name>
    <dbReference type="NCBI Taxonomy" id="2821407"/>
    <lineage>
        <taxon>Bacteria</taxon>
        <taxon>Pseudomonadati</taxon>
        <taxon>Pseudomonadota</taxon>
        <taxon>Alphaproteobacteria</taxon>
        <taxon>Hyphomicrobiales</taxon>
        <taxon>Aurantimonadaceae</taxon>
        <taxon>Jiella</taxon>
    </lineage>
</organism>
<gene>
    <name evidence="1" type="ORF">J6595_01390</name>
</gene>
<accession>A0ABS4BBW9</accession>